<comment type="caution">
    <text evidence="3">The sequence shown here is derived from an EMBL/GenBank/DDBJ whole genome shotgun (WGS) entry which is preliminary data.</text>
</comment>
<reference evidence="3" key="2">
    <citation type="submission" date="2021-08" db="EMBL/GenBank/DDBJ databases">
        <authorList>
            <person name="Tani A."/>
            <person name="Ola A."/>
            <person name="Ogura Y."/>
            <person name="Katsura K."/>
            <person name="Hayashi T."/>
        </authorList>
    </citation>
    <scope>NUCLEOTIDE SEQUENCE</scope>
    <source>
        <strain evidence="3">DSM 21893</strain>
    </source>
</reference>
<keyword evidence="2" id="KW-0732">Signal</keyword>
<reference evidence="3" key="1">
    <citation type="journal article" date="2016" name="Front. Microbiol.">
        <title>Genome Sequence of the Piezophilic, Mesophilic Sulfate-Reducing Bacterium Desulfovibrio indicus J2T.</title>
        <authorList>
            <person name="Cao J."/>
            <person name="Maignien L."/>
            <person name="Shao Z."/>
            <person name="Alain K."/>
            <person name="Jebbar M."/>
        </authorList>
    </citation>
    <scope>NUCLEOTIDE SEQUENCE</scope>
    <source>
        <strain evidence="3">DSM 21893</strain>
    </source>
</reference>
<dbReference type="AlphaFoldDB" id="A0AAV4Z8U7"/>
<gene>
    <name evidence="3" type="ORF">OICFNHDK_2784</name>
</gene>
<evidence type="ECO:0000313" key="3">
    <source>
        <dbReference type="EMBL" id="GJD40316.1"/>
    </source>
</evidence>
<dbReference type="EMBL" id="BPQF01000013">
    <property type="protein sequence ID" value="GJD40316.1"/>
    <property type="molecule type" value="Genomic_DNA"/>
</dbReference>
<feature type="compositionally biased region" description="Low complexity" evidence="1">
    <location>
        <begin position="50"/>
        <end position="67"/>
    </location>
</feature>
<feature type="signal peptide" evidence="2">
    <location>
        <begin position="1"/>
        <end position="19"/>
    </location>
</feature>
<name>A0AAV4Z8U7_9HYPH</name>
<feature type="region of interest" description="Disordered" evidence="1">
    <location>
        <begin position="48"/>
        <end position="137"/>
    </location>
</feature>
<proteinExistence type="predicted"/>
<keyword evidence="4" id="KW-1185">Reference proteome</keyword>
<dbReference type="RefSeq" id="WP_238253999.1">
    <property type="nucleotide sequence ID" value="NZ_BPQF01000013.1"/>
</dbReference>
<feature type="compositionally biased region" description="Low complexity" evidence="1">
    <location>
        <begin position="106"/>
        <end position="125"/>
    </location>
</feature>
<organism evidence="3 4">
    <name type="scientific">Methylobacterium bullatum</name>
    <dbReference type="NCBI Taxonomy" id="570505"/>
    <lineage>
        <taxon>Bacteria</taxon>
        <taxon>Pseudomonadati</taxon>
        <taxon>Pseudomonadota</taxon>
        <taxon>Alphaproteobacteria</taxon>
        <taxon>Hyphomicrobiales</taxon>
        <taxon>Methylobacteriaceae</taxon>
        <taxon>Methylobacterium</taxon>
    </lineage>
</organism>
<sequence>MMGSGIRGFSIVAVTAAMAMVPAIASAESAGKPANICKELTAFLHPPAQPAASGSATAQTSTAVTAPGSGSQKSAGNETQKDSGLSGPTASNGPGASGPQGATQNAAAPSGASAQAPAPAAAPAAPSAPPPKTPSAAFIEQGDAAAGANDIAGCQRVARMIRRDGVVMPSPLMSLAALDLKYLEAAR</sequence>
<accession>A0AAV4Z8U7</accession>
<feature type="compositionally biased region" description="Polar residues" evidence="1">
    <location>
        <begin position="68"/>
        <end position="105"/>
    </location>
</feature>
<evidence type="ECO:0000256" key="1">
    <source>
        <dbReference type="SAM" id="MobiDB-lite"/>
    </source>
</evidence>
<feature type="chain" id="PRO_5043865023" evidence="2">
    <location>
        <begin position="20"/>
        <end position="187"/>
    </location>
</feature>
<evidence type="ECO:0000256" key="2">
    <source>
        <dbReference type="SAM" id="SignalP"/>
    </source>
</evidence>
<evidence type="ECO:0000313" key="4">
    <source>
        <dbReference type="Proteomes" id="UP001055307"/>
    </source>
</evidence>
<dbReference type="Proteomes" id="UP001055307">
    <property type="component" value="Unassembled WGS sequence"/>
</dbReference>
<protein>
    <submittedName>
        <fullName evidence="3">Uncharacterized protein</fullName>
    </submittedName>
</protein>